<reference evidence="2 3" key="1">
    <citation type="submission" date="2019-08" db="EMBL/GenBank/DDBJ databases">
        <title>Genomes of Antarctic Bizionia species.</title>
        <authorList>
            <person name="Bowman J.P."/>
        </authorList>
    </citation>
    <scope>NUCLEOTIDE SEQUENCE [LARGE SCALE GENOMIC DNA]</scope>
    <source>
        <strain evidence="2 3">HFD</strain>
    </source>
</reference>
<feature type="chain" id="PRO_5034833566" description="Lipoprotein" evidence="1">
    <location>
        <begin position="18"/>
        <end position="153"/>
    </location>
</feature>
<evidence type="ECO:0000313" key="3">
    <source>
        <dbReference type="Proteomes" id="UP000323324"/>
    </source>
</evidence>
<organism evidence="2 3">
    <name type="scientific">Bizionia saleffrena</name>
    <dbReference type="NCBI Taxonomy" id="291189"/>
    <lineage>
        <taxon>Bacteria</taxon>
        <taxon>Pseudomonadati</taxon>
        <taxon>Bacteroidota</taxon>
        <taxon>Flavobacteriia</taxon>
        <taxon>Flavobacteriales</taxon>
        <taxon>Flavobacteriaceae</taxon>
        <taxon>Bizionia</taxon>
    </lineage>
</organism>
<feature type="signal peptide" evidence="1">
    <location>
        <begin position="1"/>
        <end position="17"/>
    </location>
</feature>
<evidence type="ECO:0000313" key="2">
    <source>
        <dbReference type="EMBL" id="TYB76001.1"/>
    </source>
</evidence>
<gene>
    <name evidence="2" type="ORF">ES676_06000</name>
</gene>
<sequence length="153" mass="17209">MKLKALLLPVMSLFIVACGPKLNSDAFIKSTDAYALKINKNTDLKQTLTRGALTDASGFKDIGTFTYQEKFSQDEHALFQIKNSEKTDQTLIENYYFKADNLVLITSTSPSGNIKKLYIKNGKVISRVNIGKIQEKILINKAKLFKKQFKSAH</sequence>
<protein>
    <recommendedName>
        <fullName evidence="4">Lipoprotein</fullName>
    </recommendedName>
</protein>
<dbReference type="EMBL" id="VSKM01000005">
    <property type="protein sequence ID" value="TYB76001.1"/>
    <property type="molecule type" value="Genomic_DNA"/>
</dbReference>
<dbReference type="AlphaFoldDB" id="A0A8H2QFH9"/>
<dbReference type="Proteomes" id="UP000323324">
    <property type="component" value="Unassembled WGS sequence"/>
</dbReference>
<evidence type="ECO:0000256" key="1">
    <source>
        <dbReference type="SAM" id="SignalP"/>
    </source>
</evidence>
<keyword evidence="3" id="KW-1185">Reference proteome</keyword>
<dbReference type="RefSeq" id="WP_148369353.1">
    <property type="nucleotide sequence ID" value="NZ_VSKM01000005.1"/>
</dbReference>
<comment type="caution">
    <text evidence="2">The sequence shown here is derived from an EMBL/GenBank/DDBJ whole genome shotgun (WGS) entry which is preliminary data.</text>
</comment>
<name>A0A8H2QFH9_9FLAO</name>
<evidence type="ECO:0008006" key="4">
    <source>
        <dbReference type="Google" id="ProtNLM"/>
    </source>
</evidence>
<proteinExistence type="predicted"/>
<keyword evidence="1" id="KW-0732">Signal</keyword>
<dbReference type="PROSITE" id="PS51257">
    <property type="entry name" value="PROKAR_LIPOPROTEIN"/>
    <property type="match status" value="1"/>
</dbReference>
<accession>A0A8H2QFH9</accession>